<evidence type="ECO:0000313" key="1">
    <source>
        <dbReference type="EMBL" id="CUV10367.1"/>
    </source>
</evidence>
<proteinExistence type="predicted"/>
<dbReference type="EMBL" id="FAXC01000405">
    <property type="protein sequence ID" value="CUV10367.1"/>
    <property type="molecule type" value="Genomic_DNA"/>
</dbReference>
<evidence type="ECO:0008006" key="2">
    <source>
        <dbReference type="Google" id="ProtNLM"/>
    </source>
</evidence>
<gene>
    <name evidence="1" type="ORF">MGWOODY_Mmi2207</name>
</gene>
<protein>
    <recommendedName>
        <fullName evidence="2">Lipoprotein</fullName>
    </recommendedName>
</protein>
<organism evidence="1">
    <name type="scientific">hydrothermal vent metagenome</name>
    <dbReference type="NCBI Taxonomy" id="652676"/>
    <lineage>
        <taxon>unclassified sequences</taxon>
        <taxon>metagenomes</taxon>
        <taxon>ecological metagenomes</taxon>
    </lineage>
</organism>
<dbReference type="PROSITE" id="PS51257">
    <property type="entry name" value="PROKAR_LIPOPROTEIN"/>
    <property type="match status" value="1"/>
</dbReference>
<name>A0A170QDH1_9ZZZZ</name>
<sequence>MRYTIQILLTAFLIMMAGCQNSGTEPVGGSDAELIQAIIDADKISVGMDGLPSNSKIIVEEDYNEYDGIDAKKAYGLGYEVSMDGKGHKMGHRCEVYFNLEGRKLDPNDKRGDKSDWDRDDDKGDWKCFDLVLPVTYVMPDGSTITVSSDDDDNWAEIKAWYEANPDSEEKPALQYPVDISFETREGSTTLTVTNDEEMKSAYGRCGDGRDDDNSECFELVLPVTFIMPDGSTITVEDDAGWADLKSWYEANPDAEGRPELQYPVDIVFDDETVTINSAEGLDRVKRECWEYEDEGRECFELVYPVTFIMPDGSSITVATDDEDGWQEVKDWYDANPESEERPTLEYPVDIVYETNEGDSTVTINNEEEMEAAKDECQDEWNDDEGRECFELVLPVSFVMPDGSTINVENEEGWGDLREWYMNNNETEEEPALQYPVNISYEDGTTVTINSDEEMEAAEEDCWDDDGNRP</sequence>
<accession>A0A170QDH1</accession>
<reference evidence="1" key="1">
    <citation type="submission" date="2015-10" db="EMBL/GenBank/DDBJ databases">
        <authorList>
            <person name="Gilbert D.G."/>
        </authorList>
    </citation>
    <scope>NUCLEOTIDE SEQUENCE</scope>
</reference>
<dbReference type="AlphaFoldDB" id="A0A170QDH1"/>